<keyword evidence="4" id="KW-0508">mRNA splicing</keyword>
<evidence type="ECO:0000256" key="5">
    <source>
        <dbReference type="ARBA" id="ARBA00023242"/>
    </source>
</evidence>
<dbReference type="GO" id="GO:0003723">
    <property type="term" value="F:RNA binding"/>
    <property type="evidence" value="ECO:0007669"/>
    <property type="project" value="UniProtKB-UniRule"/>
</dbReference>
<evidence type="ECO:0000256" key="3">
    <source>
        <dbReference type="ARBA" id="ARBA00022884"/>
    </source>
</evidence>
<feature type="domain" description="RRM" evidence="7">
    <location>
        <begin position="11"/>
        <end position="86"/>
    </location>
</feature>
<comment type="subcellular location">
    <subcellularLocation>
        <location evidence="1">Nucleus</location>
    </subcellularLocation>
</comment>
<dbReference type="Gene3D" id="3.30.70.330">
    <property type="match status" value="1"/>
</dbReference>
<keyword evidence="2" id="KW-0507">mRNA processing</keyword>
<dbReference type="InterPro" id="IPR034150">
    <property type="entry name" value="SF3B6_RRM"/>
</dbReference>
<dbReference type="EMBL" id="KV454409">
    <property type="protein sequence ID" value="ODQ65718.1"/>
    <property type="molecule type" value="Genomic_DNA"/>
</dbReference>
<dbReference type="Pfam" id="PF00076">
    <property type="entry name" value="RRM_1"/>
    <property type="match status" value="1"/>
</dbReference>
<evidence type="ECO:0000313" key="9">
    <source>
        <dbReference type="Proteomes" id="UP000095009"/>
    </source>
</evidence>
<dbReference type="InterPro" id="IPR000504">
    <property type="entry name" value="RRM_dom"/>
</dbReference>
<gene>
    <name evidence="8" type="ORF">NADFUDRAFT_51003</name>
</gene>
<organism evidence="8 9">
    <name type="scientific">Nadsonia fulvescens var. elongata DSM 6958</name>
    <dbReference type="NCBI Taxonomy" id="857566"/>
    <lineage>
        <taxon>Eukaryota</taxon>
        <taxon>Fungi</taxon>
        <taxon>Dikarya</taxon>
        <taxon>Ascomycota</taxon>
        <taxon>Saccharomycotina</taxon>
        <taxon>Dipodascomycetes</taxon>
        <taxon>Dipodascales</taxon>
        <taxon>Dipodascales incertae sedis</taxon>
        <taxon>Nadsonia</taxon>
    </lineage>
</organism>
<keyword evidence="3 6" id="KW-0694">RNA-binding</keyword>
<dbReference type="InterPro" id="IPR035979">
    <property type="entry name" value="RBD_domain_sf"/>
</dbReference>
<dbReference type="FunFam" id="3.30.70.330:FF:000604">
    <property type="entry name" value="Splicing factor 3B, subunit 6"/>
    <property type="match status" value="1"/>
</dbReference>
<evidence type="ECO:0000256" key="2">
    <source>
        <dbReference type="ARBA" id="ARBA00022664"/>
    </source>
</evidence>
<dbReference type="AlphaFoldDB" id="A0A1E3PK57"/>
<name>A0A1E3PK57_9ASCO</name>
<keyword evidence="9" id="KW-1185">Reference proteome</keyword>
<dbReference type="GO" id="GO:0008380">
    <property type="term" value="P:RNA splicing"/>
    <property type="evidence" value="ECO:0007669"/>
    <property type="project" value="UniProtKB-KW"/>
</dbReference>
<protein>
    <submittedName>
        <fullName evidence="8">Putative pre-mRNA branch site protein p14</fullName>
    </submittedName>
</protein>
<dbReference type="InterPro" id="IPR012677">
    <property type="entry name" value="Nucleotide-bd_a/b_plait_sf"/>
</dbReference>
<dbReference type="STRING" id="857566.A0A1E3PK57"/>
<reference evidence="8 9" key="1">
    <citation type="journal article" date="2016" name="Proc. Natl. Acad. Sci. U.S.A.">
        <title>Comparative genomics of biotechnologically important yeasts.</title>
        <authorList>
            <person name="Riley R."/>
            <person name="Haridas S."/>
            <person name="Wolfe K.H."/>
            <person name="Lopes M.R."/>
            <person name="Hittinger C.T."/>
            <person name="Goeker M."/>
            <person name="Salamov A.A."/>
            <person name="Wisecaver J.H."/>
            <person name="Long T.M."/>
            <person name="Calvey C.H."/>
            <person name="Aerts A.L."/>
            <person name="Barry K.W."/>
            <person name="Choi C."/>
            <person name="Clum A."/>
            <person name="Coughlan A.Y."/>
            <person name="Deshpande S."/>
            <person name="Douglass A.P."/>
            <person name="Hanson S.J."/>
            <person name="Klenk H.-P."/>
            <person name="LaButti K.M."/>
            <person name="Lapidus A."/>
            <person name="Lindquist E.A."/>
            <person name="Lipzen A.M."/>
            <person name="Meier-Kolthoff J.P."/>
            <person name="Ohm R.A."/>
            <person name="Otillar R.P."/>
            <person name="Pangilinan J.L."/>
            <person name="Peng Y."/>
            <person name="Rokas A."/>
            <person name="Rosa C.A."/>
            <person name="Scheuner C."/>
            <person name="Sibirny A.A."/>
            <person name="Slot J.C."/>
            <person name="Stielow J.B."/>
            <person name="Sun H."/>
            <person name="Kurtzman C.P."/>
            <person name="Blackwell M."/>
            <person name="Grigoriev I.V."/>
            <person name="Jeffries T.W."/>
        </authorList>
    </citation>
    <scope>NUCLEOTIDE SEQUENCE [LARGE SCALE GENOMIC DNA]</scope>
    <source>
        <strain evidence="8 9">DSM 6958</strain>
    </source>
</reference>
<evidence type="ECO:0000259" key="7">
    <source>
        <dbReference type="PROSITE" id="PS50102"/>
    </source>
</evidence>
<dbReference type="GO" id="GO:0005686">
    <property type="term" value="C:U2 snRNP"/>
    <property type="evidence" value="ECO:0007669"/>
    <property type="project" value="EnsemblFungi"/>
</dbReference>
<keyword evidence="5" id="KW-0539">Nucleus</keyword>
<dbReference type="OrthoDB" id="275748at2759"/>
<dbReference type="PANTHER" id="PTHR10352">
    <property type="entry name" value="EUKARYOTIC TRANSLATION INITIATION FACTOR 3 SUBUNIT G"/>
    <property type="match status" value="1"/>
</dbReference>
<dbReference type="GO" id="GO:0006397">
    <property type="term" value="P:mRNA processing"/>
    <property type="evidence" value="ECO:0007669"/>
    <property type="project" value="UniProtKB-KW"/>
</dbReference>
<evidence type="ECO:0000313" key="8">
    <source>
        <dbReference type="EMBL" id="ODQ65718.1"/>
    </source>
</evidence>
<dbReference type="Proteomes" id="UP000095009">
    <property type="component" value="Unassembled WGS sequence"/>
</dbReference>
<evidence type="ECO:0000256" key="4">
    <source>
        <dbReference type="ARBA" id="ARBA00023187"/>
    </source>
</evidence>
<dbReference type="SUPFAM" id="SSF54928">
    <property type="entry name" value="RNA-binding domain, RBD"/>
    <property type="match status" value="1"/>
</dbReference>
<accession>A0A1E3PK57</accession>
<proteinExistence type="predicted"/>
<dbReference type="SMART" id="SM00360">
    <property type="entry name" value="RRM"/>
    <property type="match status" value="1"/>
</dbReference>
<evidence type="ECO:0000256" key="6">
    <source>
        <dbReference type="PROSITE-ProRule" id="PRU00176"/>
    </source>
</evidence>
<evidence type="ECO:0000256" key="1">
    <source>
        <dbReference type="ARBA" id="ARBA00004123"/>
    </source>
</evidence>
<dbReference type="CDD" id="cd12241">
    <property type="entry name" value="RRM_SF3B14"/>
    <property type="match status" value="1"/>
</dbReference>
<dbReference type="PROSITE" id="PS50102">
    <property type="entry name" value="RRM"/>
    <property type="match status" value="1"/>
</dbReference>
<sequence>MSRRPPQFENQIVYIKNLSYDVTSSELYSLFGKFGGIRQIRLGNIPETKGTAYVVYHELQDAKMACEKLSGFNFKNRYLVTMFHSSDKMNALKMQDIETRKANLESLKRSHGIE</sequence>